<keyword evidence="2" id="KW-1185">Reference proteome</keyword>
<dbReference type="Proteomes" id="UP001345963">
    <property type="component" value="Unassembled WGS sequence"/>
</dbReference>
<evidence type="ECO:0000313" key="1">
    <source>
        <dbReference type="EMBL" id="MED6254139.1"/>
    </source>
</evidence>
<sequence length="107" mass="12250">MITHNLKLTNFTENYGDMTSTVLLMLSDGAVVMKFRRKFNLEDSPPLPAPSNYSTTFSAPTNQLLIHIPLQPIIPPGFALKDFHMQNLLCLMRRRKSEAWRLHKLAP</sequence>
<proteinExistence type="predicted"/>
<evidence type="ECO:0000313" key="2">
    <source>
        <dbReference type="Proteomes" id="UP001345963"/>
    </source>
</evidence>
<reference evidence="1 2" key="1">
    <citation type="submission" date="2021-07" db="EMBL/GenBank/DDBJ databases">
        <authorList>
            <person name="Palmer J.M."/>
        </authorList>
    </citation>
    <scope>NUCLEOTIDE SEQUENCE [LARGE SCALE GENOMIC DNA]</scope>
    <source>
        <strain evidence="1 2">AT_MEX2019</strain>
        <tissue evidence="1">Muscle</tissue>
    </source>
</reference>
<dbReference type="EMBL" id="JAHUTI010069203">
    <property type="protein sequence ID" value="MED6254139.1"/>
    <property type="molecule type" value="Genomic_DNA"/>
</dbReference>
<name>A0ABU7BXM9_9TELE</name>
<organism evidence="1 2">
    <name type="scientific">Ataeniobius toweri</name>
    <dbReference type="NCBI Taxonomy" id="208326"/>
    <lineage>
        <taxon>Eukaryota</taxon>
        <taxon>Metazoa</taxon>
        <taxon>Chordata</taxon>
        <taxon>Craniata</taxon>
        <taxon>Vertebrata</taxon>
        <taxon>Euteleostomi</taxon>
        <taxon>Actinopterygii</taxon>
        <taxon>Neopterygii</taxon>
        <taxon>Teleostei</taxon>
        <taxon>Neoteleostei</taxon>
        <taxon>Acanthomorphata</taxon>
        <taxon>Ovalentaria</taxon>
        <taxon>Atherinomorphae</taxon>
        <taxon>Cyprinodontiformes</taxon>
        <taxon>Goodeidae</taxon>
        <taxon>Ataeniobius</taxon>
    </lineage>
</organism>
<comment type="caution">
    <text evidence="1">The sequence shown here is derived from an EMBL/GenBank/DDBJ whole genome shotgun (WGS) entry which is preliminary data.</text>
</comment>
<protein>
    <submittedName>
        <fullName evidence="1">Uncharacterized protein</fullName>
    </submittedName>
</protein>
<gene>
    <name evidence="1" type="ORF">ATANTOWER_017457</name>
</gene>
<accession>A0ABU7BXM9</accession>